<feature type="transmembrane region" description="Helical" evidence="8">
    <location>
        <begin position="572"/>
        <end position="593"/>
    </location>
</feature>
<name>A0A1Y1Y0S9_9FUNG</name>
<accession>A0A1Y1Y0S9</accession>
<feature type="transmembrane region" description="Helical" evidence="8">
    <location>
        <begin position="74"/>
        <end position="97"/>
    </location>
</feature>
<feature type="transmembrane region" description="Helical" evidence="8">
    <location>
        <begin position="40"/>
        <end position="62"/>
    </location>
</feature>
<keyword evidence="4 8" id="KW-0812">Transmembrane</keyword>
<feature type="transmembrane region" description="Helical" evidence="8">
    <location>
        <begin position="109"/>
        <end position="133"/>
    </location>
</feature>
<dbReference type="STRING" id="1314790.A0A1Y1Y0S9"/>
<feature type="region of interest" description="Disordered" evidence="7">
    <location>
        <begin position="338"/>
        <end position="357"/>
    </location>
</feature>
<evidence type="ECO:0000256" key="8">
    <source>
        <dbReference type="SAM" id="Phobius"/>
    </source>
</evidence>
<dbReference type="Proteomes" id="UP000193498">
    <property type="component" value="Unassembled WGS sequence"/>
</dbReference>
<feature type="transmembrane region" description="Helical" evidence="8">
    <location>
        <begin position="382"/>
        <end position="415"/>
    </location>
</feature>
<feature type="region of interest" description="Disordered" evidence="7">
    <location>
        <begin position="193"/>
        <end position="227"/>
    </location>
</feature>
<dbReference type="Pfam" id="PF03600">
    <property type="entry name" value="CitMHS"/>
    <property type="match status" value="1"/>
</dbReference>
<keyword evidence="5 8" id="KW-1133">Transmembrane helix</keyword>
<gene>
    <name evidence="10" type="ORF">K493DRAFT_339273</name>
</gene>
<comment type="subcellular location">
    <subcellularLocation>
        <location evidence="1">Cell membrane</location>
        <topology evidence="1">Multi-pass membrane protein</topology>
    </subcellularLocation>
</comment>
<keyword evidence="3" id="KW-1003">Cell membrane</keyword>
<feature type="transmembrane region" description="Helical" evidence="8">
    <location>
        <begin position="427"/>
        <end position="448"/>
    </location>
</feature>
<feature type="domain" description="Citrate transporter-like" evidence="9">
    <location>
        <begin position="9"/>
        <end position="520"/>
    </location>
</feature>
<evidence type="ECO:0000256" key="3">
    <source>
        <dbReference type="ARBA" id="ARBA00022475"/>
    </source>
</evidence>
<dbReference type="PANTHER" id="PTHR43302">
    <property type="entry name" value="TRANSPORTER ARSB-RELATED"/>
    <property type="match status" value="1"/>
</dbReference>
<evidence type="ECO:0000256" key="1">
    <source>
        <dbReference type="ARBA" id="ARBA00004651"/>
    </source>
</evidence>
<comment type="caution">
    <text evidence="10">The sequence shown here is derived from an EMBL/GenBank/DDBJ whole genome shotgun (WGS) entry which is preliminary data.</text>
</comment>
<evidence type="ECO:0000259" key="9">
    <source>
        <dbReference type="Pfam" id="PF03600"/>
    </source>
</evidence>
<keyword evidence="2" id="KW-0813">Transport</keyword>
<feature type="transmembrane region" description="Helical" evidence="8">
    <location>
        <begin position="509"/>
        <end position="527"/>
    </location>
</feature>
<evidence type="ECO:0000256" key="6">
    <source>
        <dbReference type="ARBA" id="ARBA00023136"/>
    </source>
</evidence>
<evidence type="ECO:0000256" key="7">
    <source>
        <dbReference type="SAM" id="MobiDB-lite"/>
    </source>
</evidence>
<protein>
    <recommendedName>
        <fullName evidence="9">Citrate transporter-like domain-containing protein</fullName>
    </recommendedName>
</protein>
<dbReference type="OrthoDB" id="5584375at2759"/>
<dbReference type="AlphaFoldDB" id="A0A1Y1Y0S9"/>
<dbReference type="InterPro" id="IPR004680">
    <property type="entry name" value="Cit_transptr-like_dom"/>
</dbReference>
<evidence type="ECO:0000313" key="10">
    <source>
        <dbReference type="EMBL" id="ORX91578.1"/>
    </source>
</evidence>
<evidence type="ECO:0000256" key="5">
    <source>
        <dbReference type="ARBA" id="ARBA00022989"/>
    </source>
</evidence>
<keyword evidence="11" id="KW-1185">Reference proteome</keyword>
<evidence type="ECO:0000256" key="2">
    <source>
        <dbReference type="ARBA" id="ARBA00022448"/>
    </source>
</evidence>
<dbReference type="GO" id="GO:0055085">
    <property type="term" value="P:transmembrane transport"/>
    <property type="evidence" value="ECO:0007669"/>
    <property type="project" value="InterPro"/>
</dbReference>
<dbReference type="EMBL" id="MCFE01000315">
    <property type="protein sequence ID" value="ORX91578.1"/>
    <property type="molecule type" value="Genomic_DNA"/>
</dbReference>
<keyword evidence="6 8" id="KW-0472">Membrane</keyword>
<proteinExistence type="predicted"/>
<feature type="transmembrane region" description="Helical" evidence="8">
    <location>
        <begin position="468"/>
        <end position="489"/>
    </location>
</feature>
<dbReference type="InParanoid" id="A0A1Y1Y0S9"/>
<evidence type="ECO:0000313" key="11">
    <source>
        <dbReference type="Proteomes" id="UP000193498"/>
    </source>
</evidence>
<dbReference type="PANTHER" id="PTHR43302:SF5">
    <property type="entry name" value="TRANSPORTER ARSB-RELATED"/>
    <property type="match status" value="1"/>
</dbReference>
<dbReference type="GO" id="GO:0005886">
    <property type="term" value="C:plasma membrane"/>
    <property type="evidence" value="ECO:0007669"/>
    <property type="project" value="UniProtKB-SubCell"/>
</dbReference>
<reference evidence="10 11" key="1">
    <citation type="submission" date="2016-07" db="EMBL/GenBank/DDBJ databases">
        <title>Pervasive Adenine N6-methylation of Active Genes in Fungi.</title>
        <authorList>
            <consortium name="DOE Joint Genome Institute"/>
            <person name="Mondo S.J."/>
            <person name="Dannebaum R.O."/>
            <person name="Kuo R.C."/>
            <person name="Labutti K."/>
            <person name="Haridas S."/>
            <person name="Kuo A."/>
            <person name="Salamov A."/>
            <person name="Ahrendt S.R."/>
            <person name="Lipzen A."/>
            <person name="Sullivan W."/>
            <person name="Andreopoulos W.B."/>
            <person name="Clum A."/>
            <person name="Lindquist E."/>
            <person name="Daum C."/>
            <person name="Ramamoorthy G.K."/>
            <person name="Gryganskyi A."/>
            <person name="Culley D."/>
            <person name="Magnuson J.K."/>
            <person name="James T.Y."/>
            <person name="O'Malley M.A."/>
            <person name="Stajich J.E."/>
            <person name="Spatafora J.W."/>
            <person name="Visel A."/>
            <person name="Grigoriev I.V."/>
        </authorList>
    </citation>
    <scope>NUCLEOTIDE SEQUENCE [LARGE SCALE GENOMIC DNA]</scope>
    <source>
        <strain evidence="10 11">CBS 931.73</strain>
    </source>
</reference>
<evidence type="ECO:0000256" key="4">
    <source>
        <dbReference type="ARBA" id="ARBA00022692"/>
    </source>
</evidence>
<organism evidence="10 11">
    <name type="scientific">Basidiobolus meristosporus CBS 931.73</name>
    <dbReference type="NCBI Taxonomy" id="1314790"/>
    <lineage>
        <taxon>Eukaryota</taxon>
        <taxon>Fungi</taxon>
        <taxon>Fungi incertae sedis</taxon>
        <taxon>Zoopagomycota</taxon>
        <taxon>Entomophthoromycotina</taxon>
        <taxon>Basidiobolomycetes</taxon>
        <taxon>Basidiobolales</taxon>
        <taxon>Basidiobolaceae</taxon>
        <taxon>Basidiobolus</taxon>
    </lineage>
</organism>
<sequence>MFILYRLEQEGFKKIVRRFLLCGPHSPTFFLFKVSLTSGLMGALFLNDGAVTILSDLVFIICNDHGLHLHPFGLAVATSANIGSVATIIGCPLSMIVYESYKMFSFTQYVAIMGIPAIMGITLNSLFLCWFYYNRMEISGIPQVYQAVNYNSVIADYVRISQGIEPEDREERLVIPVIQSKLYGTTASTSVMSYDSHESQEYQDSQASRTSDEGESSPIAITSSNESDPIPMYCSNFSTSPESISPIRLCPDTPPTTPQIIMDDYDTRSTRFVWPPPEVPPNGDALSGDNASSQSSVQVTSQTLQLPTPCSGGRPAVPKLLIPSPQPLEGPSIFCGSSASSVSSHSNRSPRSPRSYGRTRATLYEKAFEEISRLWKSHSSKLVLSAILITMYAAMIMNFNPGWTCLTAAVLLVIAHGDDGSANFHQVVNWSFLCYLCGVFVLSSGLLATPIPRDAWESIRPWLFMNNWGVHLTMWAFCIILIIPTVVLGAYPTLLLTLPFLQIESDPALSLKLSLVLLWCVALYGNLTPYSSIASAIVTDICRQYYIDRTLDPRDGIVEIERSKRWFGRLQIWIQYTSWSTFCIMMLGVPVILHNIDSL</sequence>